<dbReference type="EMBL" id="HACG01026876">
    <property type="protein sequence ID" value="CEK73741.1"/>
    <property type="molecule type" value="Transcribed_RNA"/>
</dbReference>
<evidence type="ECO:0000256" key="1">
    <source>
        <dbReference type="SAM" id="SignalP"/>
    </source>
</evidence>
<organism evidence="2">
    <name type="scientific">Arion vulgaris</name>
    <dbReference type="NCBI Taxonomy" id="1028688"/>
    <lineage>
        <taxon>Eukaryota</taxon>
        <taxon>Metazoa</taxon>
        <taxon>Spiralia</taxon>
        <taxon>Lophotrochozoa</taxon>
        <taxon>Mollusca</taxon>
        <taxon>Gastropoda</taxon>
        <taxon>Heterobranchia</taxon>
        <taxon>Euthyneura</taxon>
        <taxon>Panpulmonata</taxon>
        <taxon>Eupulmonata</taxon>
        <taxon>Stylommatophora</taxon>
        <taxon>Helicina</taxon>
        <taxon>Arionoidea</taxon>
        <taxon>Arionidae</taxon>
        <taxon>Arion</taxon>
    </lineage>
</organism>
<gene>
    <name evidence="2" type="primary">ORF88061</name>
</gene>
<protein>
    <submittedName>
        <fullName evidence="2">Uncharacterized protein</fullName>
    </submittedName>
</protein>
<accession>A0A0B7A0T9</accession>
<proteinExistence type="predicted"/>
<keyword evidence="1" id="KW-0732">Signal</keyword>
<feature type="signal peptide" evidence="1">
    <location>
        <begin position="1"/>
        <end position="18"/>
    </location>
</feature>
<feature type="chain" id="PRO_5002127278" evidence="1">
    <location>
        <begin position="19"/>
        <end position="60"/>
    </location>
</feature>
<sequence>MLLCVCGSVNLRVSVVLCEMLAFMGYDVRRPPMQQPPQSTLAHPTHEKLICISSLSLPRR</sequence>
<name>A0A0B7A0T9_9EUPU</name>
<reference evidence="2" key="1">
    <citation type="submission" date="2014-12" db="EMBL/GenBank/DDBJ databases">
        <title>Insight into the proteome of Arion vulgaris.</title>
        <authorList>
            <person name="Aradska J."/>
            <person name="Bulat T."/>
            <person name="Smidak R."/>
            <person name="Sarate P."/>
            <person name="Gangsoo J."/>
            <person name="Sialana F."/>
            <person name="Bilban M."/>
            <person name="Lubec G."/>
        </authorList>
    </citation>
    <scope>NUCLEOTIDE SEQUENCE</scope>
    <source>
        <tissue evidence="2">Skin</tissue>
    </source>
</reference>
<dbReference type="AlphaFoldDB" id="A0A0B7A0T9"/>
<evidence type="ECO:0000313" key="2">
    <source>
        <dbReference type="EMBL" id="CEK73741.1"/>
    </source>
</evidence>